<dbReference type="PROSITE" id="PS00447">
    <property type="entry name" value="DNA_POLYMERASE_A"/>
    <property type="match status" value="1"/>
</dbReference>
<keyword evidence="10 16" id="KW-0269">Exonuclease</keyword>
<feature type="domain" description="DNA-directed DNA polymerase family A palm" evidence="18">
    <location>
        <begin position="601"/>
        <end position="805"/>
    </location>
</feature>
<dbReference type="GO" id="GO:0008409">
    <property type="term" value="F:5'-3' exonuclease activity"/>
    <property type="evidence" value="ECO:0007669"/>
    <property type="project" value="UniProtKB-UniRule"/>
</dbReference>
<dbReference type="NCBIfam" id="NF004397">
    <property type="entry name" value="PRK05755.1"/>
    <property type="match status" value="1"/>
</dbReference>
<dbReference type="Pfam" id="PF01367">
    <property type="entry name" value="5_3_exonuc"/>
    <property type="match status" value="1"/>
</dbReference>
<dbReference type="FunFam" id="1.20.1060.10:FF:000001">
    <property type="entry name" value="DNA polymerase I"/>
    <property type="match status" value="1"/>
</dbReference>
<evidence type="ECO:0000256" key="8">
    <source>
        <dbReference type="ARBA" id="ARBA00022763"/>
    </source>
</evidence>
<dbReference type="Gene3D" id="3.30.420.10">
    <property type="entry name" value="Ribonuclease H-like superfamily/Ribonuclease H"/>
    <property type="match status" value="1"/>
</dbReference>
<keyword evidence="20" id="KW-1185">Reference proteome</keyword>
<dbReference type="Gene3D" id="3.30.70.370">
    <property type="match status" value="1"/>
</dbReference>
<evidence type="ECO:0000256" key="11">
    <source>
        <dbReference type="ARBA" id="ARBA00022932"/>
    </source>
</evidence>
<keyword evidence="5 16" id="KW-0548">Nucleotidyltransferase</keyword>
<dbReference type="InterPro" id="IPR001098">
    <property type="entry name" value="DNA-dir_DNA_pol_A_palm_dom"/>
</dbReference>
<dbReference type="PANTHER" id="PTHR10133:SF27">
    <property type="entry name" value="DNA POLYMERASE NU"/>
    <property type="match status" value="1"/>
</dbReference>
<evidence type="ECO:0000256" key="2">
    <source>
        <dbReference type="ARBA" id="ARBA00012417"/>
    </source>
</evidence>
<evidence type="ECO:0000256" key="13">
    <source>
        <dbReference type="ARBA" id="ARBA00023204"/>
    </source>
</evidence>
<dbReference type="InterPro" id="IPR036279">
    <property type="entry name" value="5-3_exonuclease_C_sf"/>
</dbReference>
<dbReference type="GO" id="GO:0003887">
    <property type="term" value="F:DNA-directed DNA polymerase activity"/>
    <property type="evidence" value="ECO:0007669"/>
    <property type="project" value="UniProtKB-UniRule"/>
</dbReference>
<dbReference type="SUPFAM" id="SSF88723">
    <property type="entry name" value="PIN domain-like"/>
    <property type="match status" value="1"/>
</dbReference>
<evidence type="ECO:0000256" key="5">
    <source>
        <dbReference type="ARBA" id="ARBA00022695"/>
    </source>
</evidence>
<dbReference type="SUPFAM" id="SSF56672">
    <property type="entry name" value="DNA/RNA polymerases"/>
    <property type="match status" value="1"/>
</dbReference>
<dbReference type="STRING" id="1914305.BLW93_04310"/>
<keyword evidence="13 16" id="KW-0234">DNA repair</keyword>
<dbReference type="InterPro" id="IPR043502">
    <property type="entry name" value="DNA/RNA_pol_sf"/>
</dbReference>
<evidence type="ECO:0000256" key="1">
    <source>
        <dbReference type="ARBA" id="ARBA00007705"/>
    </source>
</evidence>
<dbReference type="FunFam" id="3.40.50.1010:FF:000001">
    <property type="entry name" value="DNA polymerase I"/>
    <property type="match status" value="1"/>
</dbReference>
<keyword evidence="9 16" id="KW-0378">Hydrolase</keyword>
<dbReference type="SMART" id="SM00482">
    <property type="entry name" value="POLAc"/>
    <property type="match status" value="1"/>
</dbReference>
<dbReference type="InterPro" id="IPR002421">
    <property type="entry name" value="5-3_exonuclease"/>
</dbReference>
<dbReference type="SMART" id="SM00279">
    <property type="entry name" value="HhH2"/>
    <property type="match status" value="1"/>
</dbReference>
<evidence type="ECO:0000259" key="18">
    <source>
        <dbReference type="SMART" id="SM00482"/>
    </source>
</evidence>
<dbReference type="InterPro" id="IPR008918">
    <property type="entry name" value="HhH2"/>
</dbReference>
<dbReference type="GO" id="GO:0006302">
    <property type="term" value="P:double-strand break repair"/>
    <property type="evidence" value="ECO:0007669"/>
    <property type="project" value="TreeGrafter"/>
</dbReference>
<evidence type="ECO:0000256" key="16">
    <source>
        <dbReference type="RuleBase" id="RU004460"/>
    </source>
</evidence>
<evidence type="ECO:0000256" key="6">
    <source>
        <dbReference type="ARBA" id="ARBA00022705"/>
    </source>
</evidence>
<evidence type="ECO:0000256" key="7">
    <source>
        <dbReference type="ARBA" id="ARBA00022722"/>
    </source>
</evidence>
<dbReference type="InterPro" id="IPR019760">
    <property type="entry name" value="DNA-dir_DNA_pol_A_CS"/>
</dbReference>
<gene>
    <name evidence="16" type="primary">polA</name>
    <name evidence="19" type="ORF">BLW93_04310</name>
</gene>
<dbReference type="NCBIfam" id="TIGR00593">
    <property type="entry name" value="pola"/>
    <property type="match status" value="1"/>
</dbReference>
<organism evidence="19 20">
    <name type="scientific">Desulfurobacterium indicum</name>
    <dbReference type="NCBI Taxonomy" id="1914305"/>
    <lineage>
        <taxon>Bacteria</taxon>
        <taxon>Pseudomonadati</taxon>
        <taxon>Aquificota</taxon>
        <taxon>Aquificia</taxon>
        <taxon>Desulfurobacteriales</taxon>
        <taxon>Desulfurobacteriaceae</taxon>
        <taxon>Desulfurobacterium</taxon>
    </lineage>
</organism>
<evidence type="ECO:0000256" key="15">
    <source>
        <dbReference type="NCBIfam" id="TIGR00593"/>
    </source>
</evidence>
<proteinExistence type="inferred from homology"/>
<evidence type="ECO:0000256" key="14">
    <source>
        <dbReference type="ARBA" id="ARBA00049244"/>
    </source>
</evidence>
<evidence type="ECO:0000259" key="17">
    <source>
        <dbReference type="SMART" id="SM00475"/>
    </source>
</evidence>
<dbReference type="CDD" id="cd08637">
    <property type="entry name" value="DNA_pol_A_pol_I_C"/>
    <property type="match status" value="1"/>
</dbReference>
<dbReference type="Gene3D" id="1.10.150.20">
    <property type="entry name" value="5' to 3' exonuclease, C-terminal subdomain"/>
    <property type="match status" value="2"/>
</dbReference>
<dbReference type="InterPro" id="IPR036397">
    <property type="entry name" value="RNaseH_sf"/>
</dbReference>
<evidence type="ECO:0000313" key="19">
    <source>
        <dbReference type="EMBL" id="OMH40622.1"/>
    </source>
</evidence>
<dbReference type="GO" id="GO:0006261">
    <property type="term" value="P:DNA-templated DNA replication"/>
    <property type="evidence" value="ECO:0007669"/>
    <property type="project" value="UniProtKB-UniRule"/>
</dbReference>
<sequence>MPEGKVYLFDGTSFAYRAFYAIRGLTTSYGFPTNAIYGFARMFLKLFKEMKPEYAAVAFDVSRKTFREKISAEYKANRKPAPDDFKVQLPYIKKFLECLGIPVIEKEGYEADDILGTLGKKLSKEGYEVIIVSPDKDIRQLIEENIHVLSISPQKKTETLYTLELFKEKFGYDPKQIPDIFGLAGDTSDNIPGVPGIGEKTATKLIQEFGSLENLYKNLANLSPKRKKLLEDYREQAFMSKKLATIDRNVPIDVKPEDLKLKEPDAECLSELLKKLEMKSLTKEIKELFPNLEFRGRKLEEAKEIDTENFLESLKSDDLFSRKECAVIMSNNIFASAEKHYSVIDPQTLKEIYKKSGKIYTFNLKNLYHKTGISDKHKQFFDISIGEYLLNSIQKDYSPATIMKKYLETVEIEPIEKYAHHVIDVGKKIEEKLKKENLLKLYEKIEHPLIEVLYYMEKRGVLFDRIYMNNLKDNFLQKMQQLEDKIFSIAGESFNLNSPKQLSKILFEKLKIKPVKKTRTGYSTNVEVLTTLALNGYEIAELILEYRKYSKLLGTFIDGIAKHMDEGGRVHTNFIQTGTATGRLSSAEPNLQNLPVSDEISRQIRNAIIAPERYNLIWADYSQIELRVLAHLSGDERLIDAYKNNRDIHTETASILFGTEPEDVSPEIRKVAKMVNFGIIYGMSPQGLSQRLGISFNEAKNYIESYFSKFPTVKEFIEKTLSEAYEKGYVKTLFGRKRPVPELRAKNKNLRHFGERAAFNAIIQGTAADIMKMAMIELFKEFKKEETFLTLQVHDEIVMETLEEKAEKTKEKVKEIMENIVSLDVPLKVDIKIGKRWE</sequence>
<evidence type="ECO:0000256" key="3">
    <source>
        <dbReference type="ARBA" id="ARBA00020311"/>
    </source>
</evidence>
<accession>A0A1R1MLD1</accession>
<dbReference type="Pfam" id="PF02739">
    <property type="entry name" value="5_3_exonuc_N"/>
    <property type="match status" value="1"/>
</dbReference>
<evidence type="ECO:0000256" key="9">
    <source>
        <dbReference type="ARBA" id="ARBA00022801"/>
    </source>
</evidence>
<comment type="function">
    <text evidence="16">In addition to polymerase activity, this DNA polymerase exhibits 5'-3' exonuclease activity.</text>
</comment>
<keyword evidence="11 16" id="KW-0239">DNA-directed DNA polymerase</keyword>
<dbReference type="OrthoDB" id="9806424at2"/>
<keyword evidence="4 16" id="KW-0808">Transferase</keyword>
<keyword evidence="8 16" id="KW-0227">DNA damage</keyword>
<dbReference type="Gene3D" id="1.20.1060.10">
    <property type="entry name" value="Taq DNA Polymerase, Chain T, domain 4"/>
    <property type="match status" value="1"/>
</dbReference>
<dbReference type="Proteomes" id="UP000187408">
    <property type="component" value="Unassembled WGS sequence"/>
</dbReference>
<dbReference type="PRINTS" id="PR00868">
    <property type="entry name" value="DNAPOLI"/>
</dbReference>
<evidence type="ECO:0000256" key="10">
    <source>
        <dbReference type="ARBA" id="ARBA00022839"/>
    </source>
</evidence>
<name>A0A1R1MLD1_9BACT</name>
<dbReference type="CDD" id="cd09898">
    <property type="entry name" value="H3TH_53EXO"/>
    <property type="match status" value="1"/>
</dbReference>
<dbReference type="InterPro" id="IPR029060">
    <property type="entry name" value="PIN-like_dom_sf"/>
</dbReference>
<dbReference type="EMBL" id="MOEN01000012">
    <property type="protein sequence ID" value="OMH40622.1"/>
    <property type="molecule type" value="Genomic_DNA"/>
</dbReference>
<evidence type="ECO:0000256" key="4">
    <source>
        <dbReference type="ARBA" id="ARBA00022679"/>
    </source>
</evidence>
<dbReference type="InterPro" id="IPR020046">
    <property type="entry name" value="5-3_exonucl_a-hlix_arch_N"/>
</dbReference>
<keyword evidence="12 16" id="KW-0238">DNA-binding</keyword>
<keyword evidence="6 16" id="KW-0235">DNA replication</keyword>
<dbReference type="EC" id="2.7.7.7" evidence="2 15"/>
<comment type="catalytic activity">
    <reaction evidence="14 16">
        <text>DNA(n) + a 2'-deoxyribonucleoside 5'-triphosphate = DNA(n+1) + diphosphate</text>
        <dbReference type="Rhea" id="RHEA:22508"/>
        <dbReference type="Rhea" id="RHEA-COMP:17339"/>
        <dbReference type="Rhea" id="RHEA-COMP:17340"/>
        <dbReference type="ChEBI" id="CHEBI:33019"/>
        <dbReference type="ChEBI" id="CHEBI:61560"/>
        <dbReference type="ChEBI" id="CHEBI:173112"/>
        <dbReference type="EC" id="2.7.7.7"/>
    </reaction>
</comment>
<evidence type="ECO:0000313" key="20">
    <source>
        <dbReference type="Proteomes" id="UP000187408"/>
    </source>
</evidence>
<dbReference type="Pfam" id="PF00476">
    <property type="entry name" value="DNA_pol_A"/>
    <property type="match status" value="1"/>
</dbReference>
<dbReference type="AlphaFoldDB" id="A0A1R1MLD1"/>
<dbReference type="InterPro" id="IPR020045">
    <property type="entry name" value="DNA_polI_H3TH"/>
</dbReference>
<dbReference type="InterPro" id="IPR018320">
    <property type="entry name" value="DNA_polymerase_1"/>
</dbReference>
<dbReference type="FunFam" id="1.10.150.20:FF:000003">
    <property type="entry name" value="DNA polymerase I"/>
    <property type="match status" value="1"/>
</dbReference>
<dbReference type="InterPro" id="IPR002298">
    <property type="entry name" value="DNA_polymerase_A"/>
</dbReference>
<feature type="domain" description="5'-3' exonuclease" evidence="17">
    <location>
        <begin position="4"/>
        <end position="262"/>
    </location>
</feature>
<dbReference type="SMART" id="SM00475">
    <property type="entry name" value="53EXOc"/>
    <property type="match status" value="1"/>
</dbReference>
<dbReference type="GO" id="GO:0003677">
    <property type="term" value="F:DNA binding"/>
    <property type="evidence" value="ECO:0007669"/>
    <property type="project" value="UniProtKB-UniRule"/>
</dbReference>
<dbReference type="RefSeq" id="WP_076712879.1">
    <property type="nucleotide sequence ID" value="NZ_MOEN01000012.1"/>
</dbReference>
<comment type="caution">
    <text evidence="19">The sequence shown here is derived from an EMBL/GenBank/DDBJ whole genome shotgun (WGS) entry which is preliminary data.</text>
</comment>
<reference evidence="19 20" key="1">
    <citation type="submission" date="2016-10" db="EMBL/GenBank/DDBJ databases">
        <title>Genome sequence of a sulfur-reducing bacterium Desulfurobacterium indicum K6013.</title>
        <authorList>
            <person name="Cao J."/>
            <person name="Shao Z."/>
            <person name="Alain K."/>
            <person name="Jebbar M."/>
        </authorList>
    </citation>
    <scope>NUCLEOTIDE SEQUENCE [LARGE SCALE GENOMIC DNA]</scope>
    <source>
        <strain evidence="19 20">K6013</strain>
    </source>
</reference>
<keyword evidence="7" id="KW-0540">Nuclease</keyword>
<protein>
    <recommendedName>
        <fullName evidence="3 15">DNA polymerase I</fullName>
        <ecNumber evidence="2 15">2.7.7.7</ecNumber>
    </recommendedName>
</protein>
<dbReference type="PANTHER" id="PTHR10133">
    <property type="entry name" value="DNA POLYMERASE I"/>
    <property type="match status" value="1"/>
</dbReference>
<comment type="similarity">
    <text evidence="1 16">Belongs to the DNA polymerase type-A family.</text>
</comment>
<dbReference type="Gene3D" id="3.40.50.1010">
    <property type="entry name" value="5'-nuclease"/>
    <property type="match status" value="1"/>
</dbReference>
<dbReference type="FunFam" id="1.10.150.20:FF:000002">
    <property type="entry name" value="DNA polymerase I"/>
    <property type="match status" value="1"/>
</dbReference>
<dbReference type="SUPFAM" id="SSF47807">
    <property type="entry name" value="5' to 3' exonuclease, C-terminal subdomain"/>
    <property type="match status" value="1"/>
</dbReference>
<evidence type="ECO:0000256" key="12">
    <source>
        <dbReference type="ARBA" id="ARBA00023125"/>
    </source>
</evidence>
<dbReference type="CDD" id="cd09859">
    <property type="entry name" value="PIN_53EXO"/>
    <property type="match status" value="1"/>
</dbReference>